<dbReference type="RefSeq" id="WP_138287608.1">
    <property type="nucleotide sequence ID" value="NZ_CP058351.1"/>
</dbReference>
<evidence type="ECO:0000313" key="2">
    <source>
        <dbReference type="Proteomes" id="UP000308530"/>
    </source>
</evidence>
<sequence>MSKVVVIGLPGEQGLWVADLGNGTVSALQEPFTGTLGSADSLRGSGAAIVKGVDLALAFGSMEEIAQSHHEN</sequence>
<keyword evidence="2" id="KW-1185">Reference proteome</keyword>
<reference evidence="1 2" key="1">
    <citation type="submission" date="2020-06" db="EMBL/GenBank/DDBJ databases">
        <title>Genome sequence of Rhizobium sp strain ADMK78.</title>
        <authorList>
            <person name="Rahi P."/>
        </authorList>
    </citation>
    <scope>NUCLEOTIDE SEQUENCE [LARGE SCALE GENOMIC DNA]</scope>
    <source>
        <strain evidence="1 2">ADMK78</strain>
        <plasmid evidence="1 2">pPRADMK78_01</plasmid>
    </source>
</reference>
<gene>
    <name evidence="1" type="ORF">FE840_020385</name>
</gene>
<dbReference type="Proteomes" id="UP000308530">
    <property type="component" value="Plasmid pPRADMK78_01"/>
</dbReference>
<accession>A0ABX6QTR5</accession>
<proteinExistence type="predicted"/>
<evidence type="ECO:0000313" key="1">
    <source>
        <dbReference type="EMBL" id="QLF71958.1"/>
    </source>
</evidence>
<organism evidence="1 2">
    <name type="scientific">Peteryoungia desertarenae</name>
    <dbReference type="NCBI Taxonomy" id="1813451"/>
    <lineage>
        <taxon>Bacteria</taxon>
        <taxon>Pseudomonadati</taxon>
        <taxon>Pseudomonadota</taxon>
        <taxon>Alphaproteobacteria</taxon>
        <taxon>Hyphomicrobiales</taxon>
        <taxon>Rhizobiaceae</taxon>
        <taxon>Peteryoungia</taxon>
    </lineage>
</organism>
<dbReference type="EMBL" id="CP058351">
    <property type="protein sequence ID" value="QLF71958.1"/>
    <property type="molecule type" value="Genomic_DNA"/>
</dbReference>
<name>A0ABX6QTR5_9HYPH</name>
<keyword evidence="1" id="KW-0614">Plasmid</keyword>
<protein>
    <submittedName>
        <fullName evidence="1">Uncharacterized protein</fullName>
    </submittedName>
</protein>
<geneLocation type="plasmid" evidence="1 2">
    <name>pPRADMK78_01</name>
</geneLocation>